<dbReference type="SUPFAM" id="SSF51735">
    <property type="entry name" value="NAD(P)-binding Rossmann-fold domains"/>
    <property type="match status" value="1"/>
</dbReference>
<dbReference type="InterPro" id="IPR036291">
    <property type="entry name" value="NAD(P)-bd_dom_sf"/>
</dbReference>
<evidence type="ECO:0000256" key="1">
    <source>
        <dbReference type="ARBA" id="ARBA00006484"/>
    </source>
</evidence>
<proteinExistence type="inferred from homology"/>
<dbReference type="Proteomes" id="UP000830158">
    <property type="component" value="Chromosome"/>
</dbReference>
<dbReference type="RefSeq" id="WP_116110250.1">
    <property type="nucleotide sequence ID" value="NZ_CP091196.1"/>
</dbReference>
<accession>A0ABY4NNI4</accession>
<comment type="similarity">
    <text evidence="1">Belongs to the short-chain dehydrogenases/reductases (SDR) family.</text>
</comment>
<dbReference type="PANTHER" id="PTHR42879">
    <property type="entry name" value="3-OXOACYL-(ACYL-CARRIER-PROTEIN) REDUCTASE"/>
    <property type="match status" value="1"/>
</dbReference>
<dbReference type="PANTHER" id="PTHR42879:SF2">
    <property type="entry name" value="3-OXOACYL-[ACYL-CARRIER-PROTEIN] REDUCTASE FABG"/>
    <property type="match status" value="1"/>
</dbReference>
<evidence type="ECO:0000313" key="2">
    <source>
        <dbReference type="EMBL" id="UQS21583.1"/>
    </source>
</evidence>
<dbReference type="Pfam" id="PF13561">
    <property type="entry name" value="adh_short_C2"/>
    <property type="match status" value="1"/>
</dbReference>
<dbReference type="Gene3D" id="3.40.50.720">
    <property type="entry name" value="NAD(P)-binding Rossmann-like Domain"/>
    <property type="match status" value="1"/>
</dbReference>
<dbReference type="InterPro" id="IPR050259">
    <property type="entry name" value="SDR"/>
</dbReference>
<protein>
    <submittedName>
        <fullName evidence="2">SDR family oxidoreductase</fullName>
    </submittedName>
</protein>
<gene>
    <name evidence="2" type="ORF">L1857_01440</name>
</gene>
<dbReference type="PRINTS" id="PR00081">
    <property type="entry name" value="GDHRDH"/>
</dbReference>
<name>A0ABY4NNI4_9PSEU</name>
<keyword evidence="3" id="KW-1185">Reference proteome</keyword>
<dbReference type="InterPro" id="IPR002347">
    <property type="entry name" value="SDR_fam"/>
</dbReference>
<sequence>MPADVALVTGASRGLGAAVARRLARDGFAVAVNYRSDHDGAGEVVAEIAETGGRAAAFAADVTDPAEVDRLISAVEHGLGPVAVLVCNATGPQPDTAVSDLDWPDYLAHLEFFVKSPVLLQRRVLPGMKARGGGRIIHIGAESERTAPAGAAAYVTAKSAQLGLARAAAKELAAWRITVNTVAPGWVPVERHAGVDRTAYLAGVPLGRLGEPDDVAAAVRYLASDDARFVTGVRLSVSGGAVTD</sequence>
<dbReference type="EMBL" id="CP091196">
    <property type="protein sequence ID" value="UQS21583.1"/>
    <property type="molecule type" value="Genomic_DNA"/>
</dbReference>
<evidence type="ECO:0000313" key="3">
    <source>
        <dbReference type="Proteomes" id="UP000830158"/>
    </source>
</evidence>
<organism evidence="2 3">
    <name type="scientific">Amycolatopsis thermalba</name>
    <dbReference type="NCBI Taxonomy" id="944492"/>
    <lineage>
        <taxon>Bacteria</taxon>
        <taxon>Bacillati</taxon>
        <taxon>Actinomycetota</taxon>
        <taxon>Actinomycetes</taxon>
        <taxon>Pseudonocardiales</taxon>
        <taxon>Pseudonocardiaceae</taxon>
        <taxon>Amycolatopsis</taxon>
    </lineage>
</organism>
<reference evidence="2" key="1">
    <citation type="submission" date="2022-01" db="EMBL/GenBank/DDBJ databases">
        <title>PSI-footprinting approach for the identification of protein synthesis inhibitor producers.</title>
        <authorList>
            <person name="Handel F."/>
            <person name="Kulik A."/>
            <person name="Wex K.W."/>
            <person name="Berscheid A."/>
            <person name="Saur J.S."/>
            <person name="Winkler A."/>
            <person name="Wibberg D."/>
            <person name="Kalinowski J."/>
            <person name="Broetz-Oesterhelt H."/>
            <person name="Mast Y."/>
        </authorList>
    </citation>
    <scope>NUCLEOTIDE SEQUENCE</scope>
    <source>
        <strain evidence="2">KNN 49.3e</strain>
    </source>
</reference>